<dbReference type="GeneID" id="300295425"/>
<protein>
    <recommendedName>
        <fullName evidence="7">ATP-binding protein</fullName>
    </recommendedName>
</protein>
<keyword evidence="3" id="KW-0378">Hydrolase</keyword>
<evidence type="ECO:0000256" key="2">
    <source>
        <dbReference type="ARBA" id="ARBA00022741"/>
    </source>
</evidence>
<dbReference type="Gene3D" id="3.40.50.300">
    <property type="entry name" value="P-loop containing nucleotide triphosphate hydrolases"/>
    <property type="match status" value="1"/>
</dbReference>
<dbReference type="SUPFAM" id="SSF52540">
    <property type="entry name" value="P-loop containing nucleoside triphosphate hydrolases"/>
    <property type="match status" value="1"/>
</dbReference>
<dbReference type="PANTHER" id="PTHR42708">
    <property type="entry name" value="ATP/GTP-BINDING PROTEIN-RELATED"/>
    <property type="match status" value="1"/>
</dbReference>
<reference evidence="5 6" key="1">
    <citation type="submission" date="2020-08" db="EMBL/GenBank/DDBJ databases">
        <title>Sequencing the genomes of 1000 actinobacteria strains.</title>
        <authorList>
            <person name="Klenk H.-P."/>
        </authorList>
    </citation>
    <scope>NUCLEOTIDE SEQUENCE [LARGE SCALE GENOMIC DNA]</scope>
    <source>
        <strain evidence="5 6">DSM 43036</strain>
    </source>
</reference>
<dbReference type="PANTHER" id="PTHR42708:SF1">
    <property type="entry name" value="GLIDING MOTILITY PROTEIN MGLA"/>
    <property type="match status" value="1"/>
</dbReference>
<dbReference type="EMBL" id="JACHJC010000001">
    <property type="protein sequence ID" value="MBB5115057.1"/>
    <property type="molecule type" value="Genomic_DNA"/>
</dbReference>
<evidence type="ECO:0000256" key="1">
    <source>
        <dbReference type="ARBA" id="ARBA00005290"/>
    </source>
</evidence>
<organism evidence="5 6">
    <name type="scientific">Micromonospora echinospora</name>
    <name type="common">Micromonospora purpurea</name>
    <dbReference type="NCBI Taxonomy" id="1877"/>
    <lineage>
        <taxon>Bacteria</taxon>
        <taxon>Bacillati</taxon>
        <taxon>Actinomycetota</taxon>
        <taxon>Actinomycetes</taxon>
        <taxon>Micromonosporales</taxon>
        <taxon>Micromonosporaceae</taxon>
        <taxon>Micromonospora</taxon>
    </lineage>
</organism>
<accession>A0ABR6ML56</accession>
<sequence length="202" mass="21882">MDYGRSERPAGAAPLPTAIKILIAGGFGVGKTTMVGAVSETKPLRTEEVLTETGIGIDDLSGVEEKSTTTVAMDFGRITISDDLVLYLFGTPGQDRFWFVWDELALGALGAVVLADTRRLADCFPSIDYFEGRGTPFVVAVNCFEGAKKFRLDEVQAALDLDPGVPVVLCDARKRESAKEVLITLLEHAMKVREARRRAATD</sequence>
<evidence type="ECO:0000256" key="3">
    <source>
        <dbReference type="ARBA" id="ARBA00022801"/>
    </source>
</evidence>
<keyword evidence="2" id="KW-0547">Nucleotide-binding</keyword>
<evidence type="ECO:0000313" key="5">
    <source>
        <dbReference type="EMBL" id="MBB5115057.1"/>
    </source>
</evidence>
<dbReference type="InterPro" id="IPR052705">
    <property type="entry name" value="Gliding_Motility_GTPase"/>
</dbReference>
<evidence type="ECO:0000313" key="6">
    <source>
        <dbReference type="Proteomes" id="UP000618986"/>
    </source>
</evidence>
<dbReference type="InterPro" id="IPR004130">
    <property type="entry name" value="Gpn"/>
</dbReference>
<name>A0ABR6ML56_MICEC</name>
<evidence type="ECO:0008006" key="7">
    <source>
        <dbReference type="Google" id="ProtNLM"/>
    </source>
</evidence>
<evidence type="ECO:0000256" key="4">
    <source>
        <dbReference type="ARBA" id="ARBA00023134"/>
    </source>
</evidence>
<dbReference type="Pfam" id="PF03029">
    <property type="entry name" value="ATP_bind_1"/>
    <property type="match status" value="1"/>
</dbReference>
<keyword evidence="6" id="KW-1185">Reference proteome</keyword>
<dbReference type="CDD" id="cd00882">
    <property type="entry name" value="Ras_like_GTPase"/>
    <property type="match status" value="1"/>
</dbReference>
<dbReference type="Proteomes" id="UP000618986">
    <property type="component" value="Unassembled WGS sequence"/>
</dbReference>
<proteinExistence type="inferred from homology"/>
<dbReference type="RefSeq" id="WP_184686774.1">
    <property type="nucleotide sequence ID" value="NZ_JACHJC010000001.1"/>
</dbReference>
<keyword evidence="4" id="KW-0342">GTP-binding</keyword>
<comment type="similarity">
    <text evidence="1">Belongs to the GPN-loop GTPase family.</text>
</comment>
<gene>
    <name evidence="5" type="ORF">FHU28_004896</name>
</gene>
<dbReference type="InterPro" id="IPR027417">
    <property type="entry name" value="P-loop_NTPase"/>
</dbReference>
<comment type="caution">
    <text evidence="5">The sequence shown here is derived from an EMBL/GenBank/DDBJ whole genome shotgun (WGS) entry which is preliminary data.</text>
</comment>